<dbReference type="SMART" id="SM00283">
    <property type="entry name" value="MA"/>
    <property type="match status" value="1"/>
</dbReference>
<comment type="caution">
    <text evidence="9">The sequence shown here is derived from an EMBL/GenBank/DDBJ whole genome shotgun (WGS) entry which is preliminary data.</text>
</comment>
<dbReference type="PANTHER" id="PTHR32089">
    <property type="entry name" value="METHYL-ACCEPTING CHEMOTAXIS PROTEIN MCPB"/>
    <property type="match status" value="1"/>
</dbReference>
<dbReference type="EMBL" id="BAAFGK010000005">
    <property type="protein sequence ID" value="GAB0058450.1"/>
    <property type="molecule type" value="Genomic_DNA"/>
</dbReference>
<dbReference type="Gene3D" id="1.20.120.30">
    <property type="entry name" value="Aspartate receptor, ligand-binding domain"/>
    <property type="match status" value="1"/>
</dbReference>
<dbReference type="SUPFAM" id="SSF58104">
    <property type="entry name" value="Methyl-accepting chemotaxis protein (MCP) signaling domain"/>
    <property type="match status" value="1"/>
</dbReference>
<evidence type="ECO:0000256" key="2">
    <source>
        <dbReference type="ARBA" id="ARBA00022692"/>
    </source>
</evidence>
<feature type="transmembrane region" description="Helical" evidence="7">
    <location>
        <begin position="20"/>
        <end position="40"/>
    </location>
</feature>
<feature type="transmembrane region" description="Helical" evidence="7">
    <location>
        <begin position="191"/>
        <end position="213"/>
    </location>
</feature>
<dbReference type="Proteomes" id="UP001628193">
    <property type="component" value="Unassembled WGS sequence"/>
</dbReference>
<dbReference type="RefSeq" id="WP_420906172.1">
    <property type="nucleotide sequence ID" value="NZ_BAAFGK010000005.1"/>
</dbReference>
<evidence type="ECO:0000313" key="10">
    <source>
        <dbReference type="Proteomes" id="UP001628193"/>
    </source>
</evidence>
<accession>A0ABQ0CC75</accession>
<keyword evidence="3 7" id="KW-1133">Transmembrane helix</keyword>
<reference evidence="9 10" key="2">
    <citation type="submission" date="2024-09" db="EMBL/GenBank/DDBJ databases">
        <title>Draft genome sequence of Candidatus Magnetaquicoccaceae bacterium FCR-1.</title>
        <authorList>
            <person name="Shimoshige H."/>
            <person name="Shimamura S."/>
            <person name="Taoka A."/>
            <person name="Kobayashi H."/>
            <person name="Maekawa T."/>
        </authorList>
    </citation>
    <scope>NUCLEOTIDE SEQUENCE [LARGE SCALE GENOMIC DNA]</scope>
    <source>
        <strain evidence="9 10">FCR-1</strain>
    </source>
</reference>
<dbReference type="Pfam" id="PF00015">
    <property type="entry name" value="MCPsignal"/>
    <property type="match status" value="1"/>
</dbReference>
<keyword evidence="10" id="KW-1185">Reference proteome</keyword>
<evidence type="ECO:0000313" key="9">
    <source>
        <dbReference type="EMBL" id="GAB0058450.1"/>
    </source>
</evidence>
<evidence type="ECO:0000256" key="7">
    <source>
        <dbReference type="SAM" id="Phobius"/>
    </source>
</evidence>
<evidence type="ECO:0000256" key="6">
    <source>
        <dbReference type="PROSITE-ProRule" id="PRU00284"/>
    </source>
</evidence>
<keyword evidence="4 7" id="KW-0472">Membrane</keyword>
<evidence type="ECO:0000256" key="3">
    <source>
        <dbReference type="ARBA" id="ARBA00022989"/>
    </source>
</evidence>
<dbReference type="InterPro" id="IPR029095">
    <property type="entry name" value="NarX-like_N"/>
</dbReference>
<dbReference type="InterPro" id="IPR004089">
    <property type="entry name" value="MCPsignal_dom"/>
</dbReference>
<organism evidence="9 10">
    <name type="scientific">Candidatus Magnetaquiglobus chichijimensis</name>
    <dbReference type="NCBI Taxonomy" id="3141448"/>
    <lineage>
        <taxon>Bacteria</taxon>
        <taxon>Pseudomonadati</taxon>
        <taxon>Pseudomonadota</taxon>
        <taxon>Magnetococcia</taxon>
        <taxon>Magnetococcales</taxon>
        <taxon>Candidatus Magnetaquicoccaceae</taxon>
        <taxon>Candidatus Magnetaquiglobus</taxon>
    </lineage>
</organism>
<gene>
    <name evidence="9" type="ORF">SIID45300_02799</name>
</gene>
<feature type="domain" description="Methyl-accepting transducer" evidence="8">
    <location>
        <begin position="336"/>
        <end position="572"/>
    </location>
</feature>
<evidence type="ECO:0000259" key="8">
    <source>
        <dbReference type="PROSITE" id="PS50111"/>
    </source>
</evidence>
<evidence type="ECO:0000256" key="4">
    <source>
        <dbReference type="ARBA" id="ARBA00023136"/>
    </source>
</evidence>
<reference evidence="9 10" key="1">
    <citation type="submission" date="2024-05" db="EMBL/GenBank/DDBJ databases">
        <authorList>
            <consortium name="Candidatus Magnetaquicoccaceae bacterium FCR-1 genome sequencing consortium"/>
            <person name="Shimoshige H."/>
            <person name="Shimamura S."/>
            <person name="Taoka A."/>
            <person name="Kobayashi H."/>
            <person name="Maekawa T."/>
        </authorList>
    </citation>
    <scope>NUCLEOTIDE SEQUENCE [LARGE SCALE GENOMIC DNA]</scope>
    <source>
        <strain evidence="9 10">FCR-1</strain>
    </source>
</reference>
<sequence>MTSKINLHAWDQKIGIKASLKILGVLLMLLAVLSIGNLYFATQLKSEDAATINLAGRQRMLVQKATKEFFIYLVTGDHMVKKLAEDSLSVFDLTLKALMTGGNAPATLNREQTTFESMSLPSAEVLAELQPAAEKWESFQRNVRSGLAGSGDLEQIKKKVIEENGVLLTAMDKAVQRMAAQSRQTNDNVVVAVRTLVGINLALVLAGLLFLGWRNWSLTHQINDFSGRLEEYAQGNLEIHFVEGYVEELEFIGQKFNLVTEQITLSLRQQRLQGESVIAVVNELIPLRELLAEDSHGTVNLSKEVLQLNDDLDSETQKLKLKIDEVKENINSVNFVAHELSNNVSSIAAASEEASVNVTTMASAAEEMTANIENVNSSLALVNQAVSTVSASMTQMTTSLGAVRERCQLADQRSEKANLNARSSLAVMDKLAVAAGEIGKVVGMIKTIADQTNMLALNASIEAAGAGEAGKGFAVVANEVKELARQTGDATRMIHEKTREIQQKTREAASVTRDVTTLIQQITETNMEITRSVDDQARAVGNIAQSMRNVTQAADEVTRNASELAMASQEVARAAVEAAAGTTEIARAASNVAMGAANVAQESTTAQERTAALQMGSEEIYIASVNVQKQILQALDLQEYLNGSIHHAGMLTTVVQEISDALKKWEEGFSYSSPAFDVQAVKNAHLKWLGKLEHVIRGRARLKPEEVASGHECAFGKWYDSEGTAKFGAIPLFVELGKVHMKVHETARTVVGMVAKQQKEAAIAEMETFQTLRSQMFVLLDQLFMSKDANAVMKALKEKGAV</sequence>
<comment type="subcellular location">
    <subcellularLocation>
        <location evidence="1">Membrane</location>
        <topology evidence="1">Multi-pass membrane protein</topology>
    </subcellularLocation>
</comment>
<keyword evidence="2 7" id="KW-0812">Transmembrane</keyword>
<dbReference type="PROSITE" id="PS50111">
    <property type="entry name" value="CHEMOTAXIS_TRANSDUC_2"/>
    <property type="match status" value="1"/>
</dbReference>
<keyword evidence="5 6" id="KW-0807">Transducer</keyword>
<dbReference type="PANTHER" id="PTHR32089:SF112">
    <property type="entry name" value="LYSOZYME-LIKE PROTEIN-RELATED"/>
    <property type="match status" value="1"/>
</dbReference>
<dbReference type="Gene3D" id="1.10.287.950">
    <property type="entry name" value="Methyl-accepting chemotaxis protein"/>
    <property type="match status" value="1"/>
</dbReference>
<dbReference type="Pfam" id="PF13682">
    <property type="entry name" value="CZB"/>
    <property type="match status" value="1"/>
</dbReference>
<evidence type="ECO:0000256" key="1">
    <source>
        <dbReference type="ARBA" id="ARBA00004141"/>
    </source>
</evidence>
<dbReference type="Pfam" id="PF13675">
    <property type="entry name" value="PilJ"/>
    <property type="match status" value="1"/>
</dbReference>
<proteinExistence type="predicted"/>
<evidence type="ECO:0000256" key="5">
    <source>
        <dbReference type="ARBA" id="ARBA00023224"/>
    </source>
</evidence>
<dbReference type="InterPro" id="IPR025991">
    <property type="entry name" value="Chemoreceptor_zinc-bind_dom"/>
</dbReference>
<name>A0ABQ0CC75_9PROT</name>
<protein>
    <recommendedName>
        <fullName evidence="8">Methyl-accepting transducer domain-containing protein</fullName>
    </recommendedName>
</protein>